<evidence type="ECO:0000313" key="12">
    <source>
        <dbReference type="Proteomes" id="UP000515152"/>
    </source>
</evidence>
<dbReference type="Pfam" id="PF00001">
    <property type="entry name" value="7tm_1"/>
    <property type="match status" value="1"/>
</dbReference>
<keyword evidence="6 10" id="KW-0472">Membrane</keyword>
<keyword evidence="9" id="KW-0807">Transducer</keyword>
<dbReference type="GeneID" id="105908163"/>
<evidence type="ECO:0000256" key="7">
    <source>
        <dbReference type="ARBA" id="ARBA00023170"/>
    </source>
</evidence>
<evidence type="ECO:0000256" key="9">
    <source>
        <dbReference type="ARBA" id="ARBA00023224"/>
    </source>
</evidence>
<evidence type="ECO:0000256" key="2">
    <source>
        <dbReference type="ARBA" id="ARBA00022475"/>
    </source>
</evidence>
<dbReference type="OrthoDB" id="9445642at2759"/>
<evidence type="ECO:0000256" key="4">
    <source>
        <dbReference type="ARBA" id="ARBA00022989"/>
    </source>
</evidence>
<comment type="subcellular location">
    <subcellularLocation>
        <location evidence="1">Cell membrane</location>
        <topology evidence="1">Multi-pass membrane protein</topology>
    </subcellularLocation>
</comment>
<keyword evidence="2" id="KW-1003">Cell membrane</keyword>
<sequence>MNETWNISMDMFSARVPKSHFDGPYIAAELVIATFSTTGNLLVCLAVKQNKRLQTVTNYFLVSLAVADFFVGALAIPCAILTDLGMPYHNLYFCILILSVLIMLTHTSIFSLLAVAVERYIAILLPLHYHRIMRPWNARLIILTTWLLAFLTGSIPLMGWHKTPPQSSHCFFACVIDLTYMVYFNFFGCMLVPLVVMFVIYAHIFMTVRRQMRRITALQAGAKGPANRAVSLRREVRKATSLFLLLFLFTICWIPMHVINCFLLVCPQCNVPEPIMLMAILLSHANSAFNPLLYAYRMKSYRQTVKTMFLCCRATAEPESSREDADTAKKTTT</sequence>
<evidence type="ECO:0000259" key="11">
    <source>
        <dbReference type="PROSITE" id="PS50262"/>
    </source>
</evidence>
<keyword evidence="5" id="KW-0297">G-protein coupled receptor</keyword>
<dbReference type="SUPFAM" id="SSF81321">
    <property type="entry name" value="Family A G protein-coupled receptor-like"/>
    <property type="match status" value="1"/>
</dbReference>
<keyword evidence="4 10" id="KW-1133">Transmembrane helix</keyword>
<feature type="transmembrane region" description="Helical" evidence="10">
    <location>
        <begin position="180"/>
        <end position="204"/>
    </location>
</feature>
<protein>
    <submittedName>
        <fullName evidence="13">Adenosine receptor A2b-like</fullName>
    </submittedName>
</protein>
<keyword evidence="7" id="KW-0675">Receptor</keyword>
<feature type="transmembrane region" description="Helical" evidence="10">
    <location>
        <begin position="59"/>
        <end position="82"/>
    </location>
</feature>
<name>A0A8M1KP46_CLUHA</name>
<accession>A0A8M1KP46</accession>
<keyword evidence="3 10" id="KW-0812">Transmembrane</keyword>
<dbReference type="AlphaFoldDB" id="A0A8M1KP46"/>
<feature type="transmembrane region" description="Helical" evidence="10">
    <location>
        <begin position="25"/>
        <end position="47"/>
    </location>
</feature>
<dbReference type="PANTHER" id="PTHR24246:SF21">
    <property type="entry name" value="G-PROTEIN COUPLED RECEPTORS FAMILY 1 PROFILE DOMAIN-CONTAINING PROTEIN"/>
    <property type="match status" value="1"/>
</dbReference>
<dbReference type="Proteomes" id="UP000515152">
    <property type="component" value="Chromosome 14"/>
</dbReference>
<dbReference type="RefSeq" id="XP_042565652.1">
    <property type="nucleotide sequence ID" value="XM_042709718.1"/>
</dbReference>
<proteinExistence type="predicted"/>
<dbReference type="InterPro" id="IPR017452">
    <property type="entry name" value="GPCR_Rhodpsn_7TM"/>
</dbReference>
<feature type="transmembrane region" description="Helical" evidence="10">
    <location>
        <begin position="138"/>
        <end position="160"/>
    </location>
</feature>
<dbReference type="PROSITE" id="PS00237">
    <property type="entry name" value="G_PROTEIN_RECEP_F1_1"/>
    <property type="match status" value="1"/>
</dbReference>
<evidence type="ECO:0000256" key="10">
    <source>
        <dbReference type="SAM" id="Phobius"/>
    </source>
</evidence>
<evidence type="ECO:0000256" key="6">
    <source>
        <dbReference type="ARBA" id="ARBA00023136"/>
    </source>
</evidence>
<reference evidence="13" key="1">
    <citation type="submission" date="2025-08" db="UniProtKB">
        <authorList>
            <consortium name="RefSeq"/>
        </authorList>
    </citation>
    <scope>IDENTIFICATION</scope>
</reference>
<feature type="transmembrane region" description="Helical" evidence="10">
    <location>
        <begin position="242"/>
        <end position="265"/>
    </location>
</feature>
<gene>
    <name evidence="13" type="primary">LOC105908163</name>
</gene>
<dbReference type="InterPro" id="IPR000276">
    <property type="entry name" value="GPCR_Rhodpsn"/>
</dbReference>
<feature type="transmembrane region" description="Helical" evidence="10">
    <location>
        <begin position="277"/>
        <end position="296"/>
    </location>
</feature>
<feature type="domain" description="G-protein coupled receptors family 1 profile" evidence="11">
    <location>
        <begin position="39"/>
        <end position="294"/>
    </location>
</feature>
<keyword evidence="12" id="KW-1185">Reference proteome</keyword>
<organism evidence="12 13">
    <name type="scientific">Clupea harengus</name>
    <name type="common">Atlantic herring</name>
    <dbReference type="NCBI Taxonomy" id="7950"/>
    <lineage>
        <taxon>Eukaryota</taxon>
        <taxon>Metazoa</taxon>
        <taxon>Chordata</taxon>
        <taxon>Craniata</taxon>
        <taxon>Vertebrata</taxon>
        <taxon>Euteleostomi</taxon>
        <taxon>Actinopterygii</taxon>
        <taxon>Neopterygii</taxon>
        <taxon>Teleostei</taxon>
        <taxon>Clupei</taxon>
        <taxon>Clupeiformes</taxon>
        <taxon>Clupeoidei</taxon>
        <taxon>Clupeidae</taxon>
        <taxon>Clupea</taxon>
    </lineage>
</organism>
<feature type="transmembrane region" description="Helical" evidence="10">
    <location>
        <begin position="88"/>
        <end position="117"/>
    </location>
</feature>
<evidence type="ECO:0000313" key="13">
    <source>
        <dbReference type="RefSeq" id="XP_042565652.1"/>
    </source>
</evidence>
<dbReference type="GO" id="GO:0004930">
    <property type="term" value="F:G protein-coupled receptor activity"/>
    <property type="evidence" value="ECO:0007669"/>
    <property type="project" value="UniProtKB-KW"/>
</dbReference>
<dbReference type="PROSITE" id="PS50262">
    <property type="entry name" value="G_PROTEIN_RECEP_F1_2"/>
    <property type="match status" value="1"/>
</dbReference>
<dbReference type="SMART" id="SM01381">
    <property type="entry name" value="7TM_GPCR_Srsx"/>
    <property type="match status" value="1"/>
</dbReference>
<evidence type="ECO:0000256" key="1">
    <source>
        <dbReference type="ARBA" id="ARBA00004651"/>
    </source>
</evidence>
<dbReference type="KEGG" id="char:105908163"/>
<evidence type="ECO:0000256" key="8">
    <source>
        <dbReference type="ARBA" id="ARBA00023180"/>
    </source>
</evidence>
<keyword evidence="8" id="KW-0325">Glycoprotein</keyword>
<evidence type="ECO:0000256" key="5">
    <source>
        <dbReference type="ARBA" id="ARBA00023040"/>
    </source>
</evidence>
<dbReference type="GO" id="GO:0005886">
    <property type="term" value="C:plasma membrane"/>
    <property type="evidence" value="ECO:0007669"/>
    <property type="project" value="UniProtKB-SubCell"/>
</dbReference>
<evidence type="ECO:0000256" key="3">
    <source>
        <dbReference type="ARBA" id="ARBA00022692"/>
    </source>
</evidence>
<dbReference type="PANTHER" id="PTHR24246">
    <property type="entry name" value="OLFACTORY RECEPTOR AND ADENOSINE RECEPTOR"/>
    <property type="match status" value="1"/>
</dbReference>